<sequence>MAVLGQLRGSGMQHRLTPDAVDTDRVGALVAESWRRALEA</sequence>
<evidence type="ECO:0000313" key="2">
    <source>
        <dbReference type="Proteomes" id="UP000245639"/>
    </source>
</evidence>
<dbReference type="Proteomes" id="UP000245639">
    <property type="component" value="Unassembled WGS sequence"/>
</dbReference>
<proteinExistence type="predicted"/>
<reference evidence="1 2" key="1">
    <citation type="submission" date="2018-04" db="EMBL/GenBank/DDBJ databases">
        <title>Genomic Encyclopedia of Type Strains, Phase IV (KMG-IV): sequencing the most valuable type-strain genomes for metagenomic binning, comparative biology and taxonomic classification.</title>
        <authorList>
            <person name="Goeker M."/>
        </authorList>
    </citation>
    <scope>NUCLEOTIDE SEQUENCE [LARGE SCALE GENOMIC DNA]</scope>
    <source>
        <strain evidence="1 2">DSM 45771</strain>
    </source>
</reference>
<organism evidence="1 2">
    <name type="scientific">Actinomycetospora cinnamomea</name>
    <dbReference type="NCBI Taxonomy" id="663609"/>
    <lineage>
        <taxon>Bacteria</taxon>
        <taxon>Bacillati</taxon>
        <taxon>Actinomycetota</taxon>
        <taxon>Actinomycetes</taxon>
        <taxon>Pseudonocardiales</taxon>
        <taxon>Pseudonocardiaceae</taxon>
        <taxon>Actinomycetospora</taxon>
    </lineage>
</organism>
<gene>
    <name evidence="1" type="ORF">C8D89_101479</name>
</gene>
<accession>A0A2U1FR68</accession>
<evidence type="ECO:0008006" key="3">
    <source>
        <dbReference type="Google" id="ProtNLM"/>
    </source>
</evidence>
<dbReference type="AlphaFoldDB" id="A0A2U1FR68"/>
<protein>
    <recommendedName>
        <fullName evidence="3">TetR family transcriptional regulator</fullName>
    </recommendedName>
</protein>
<evidence type="ECO:0000313" key="1">
    <source>
        <dbReference type="EMBL" id="PVZ14612.1"/>
    </source>
</evidence>
<dbReference type="EMBL" id="QEKW01000001">
    <property type="protein sequence ID" value="PVZ14612.1"/>
    <property type="molecule type" value="Genomic_DNA"/>
</dbReference>
<name>A0A2U1FR68_9PSEU</name>
<dbReference type="RefSeq" id="WP_279323349.1">
    <property type="nucleotide sequence ID" value="NZ_QEKW01000001.1"/>
</dbReference>
<keyword evidence="2" id="KW-1185">Reference proteome</keyword>
<comment type="caution">
    <text evidence="1">The sequence shown here is derived from an EMBL/GenBank/DDBJ whole genome shotgun (WGS) entry which is preliminary data.</text>
</comment>